<evidence type="ECO:0000313" key="2">
    <source>
        <dbReference type="EMBL" id="PAN39555.1"/>
    </source>
</evidence>
<protein>
    <submittedName>
        <fullName evidence="2">Uncharacterized protein</fullName>
    </submittedName>
</protein>
<evidence type="ECO:0000256" key="1">
    <source>
        <dbReference type="SAM" id="MobiDB-lite"/>
    </source>
</evidence>
<dbReference type="Gramene" id="PAN39555">
    <property type="protein sequence ID" value="PAN39555"/>
    <property type="gene ID" value="PAHAL_7G251200"/>
</dbReference>
<accession>A0A2S3IA06</accession>
<gene>
    <name evidence="2" type="ORF">PAHAL_7G251200</name>
</gene>
<dbReference type="EMBL" id="CM008052">
    <property type="protein sequence ID" value="PAN39555.1"/>
    <property type="molecule type" value="Genomic_DNA"/>
</dbReference>
<organism evidence="2">
    <name type="scientific">Panicum hallii</name>
    <dbReference type="NCBI Taxonomy" id="206008"/>
    <lineage>
        <taxon>Eukaryota</taxon>
        <taxon>Viridiplantae</taxon>
        <taxon>Streptophyta</taxon>
        <taxon>Embryophyta</taxon>
        <taxon>Tracheophyta</taxon>
        <taxon>Spermatophyta</taxon>
        <taxon>Magnoliopsida</taxon>
        <taxon>Liliopsida</taxon>
        <taxon>Poales</taxon>
        <taxon>Poaceae</taxon>
        <taxon>PACMAD clade</taxon>
        <taxon>Panicoideae</taxon>
        <taxon>Panicodae</taxon>
        <taxon>Paniceae</taxon>
        <taxon>Panicinae</taxon>
        <taxon>Panicum</taxon>
        <taxon>Panicum sect. Panicum</taxon>
    </lineage>
</organism>
<feature type="region of interest" description="Disordered" evidence="1">
    <location>
        <begin position="71"/>
        <end position="108"/>
    </location>
</feature>
<proteinExistence type="predicted"/>
<reference evidence="2" key="1">
    <citation type="submission" date="2018-04" db="EMBL/GenBank/DDBJ databases">
        <title>WGS assembly of Panicum hallii.</title>
        <authorList>
            <person name="Lovell J."/>
            <person name="Jenkins J."/>
            <person name="Lowry D."/>
            <person name="Mamidi S."/>
            <person name="Sreedasyam A."/>
            <person name="Weng X."/>
            <person name="Barry K."/>
            <person name="Bonette J."/>
            <person name="Campitelli B."/>
            <person name="Daum C."/>
            <person name="Gordon S."/>
            <person name="Gould B."/>
            <person name="Lipzen A."/>
            <person name="Macqueen A."/>
            <person name="Palacio-Mejia J."/>
            <person name="Plott C."/>
            <person name="Shakirov E."/>
            <person name="Shu S."/>
            <person name="Yoshinaga Y."/>
            <person name="Zane M."/>
            <person name="Rokhsar D."/>
            <person name="Grimwood J."/>
            <person name="Schmutz J."/>
            <person name="Juenger T."/>
        </authorList>
    </citation>
    <scope>NUCLEOTIDE SEQUENCE [LARGE SCALE GENOMIC DNA]</scope>
    <source>
        <strain evidence="2">FIL2</strain>
    </source>
</reference>
<dbReference type="AlphaFoldDB" id="A0A2S3IA06"/>
<sequence length="135" mass="14533">MIRSAHIQQTMLHLISSLPTAMVNLRSNRAGEEKKRLLLASSITVRICCRGAASQADPVRMMYCYISSSWGHGHGGHRRQASCPRPVAGGSDGTPTNRAPPDDGHCGAAAIATDGLLQRISRDGRKQKKNEKMAA</sequence>
<dbReference type="Proteomes" id="UP000243499">
    <property type="component" value="Chromosome 7"/>
</dbReference>
<name>A0A2S3IA06_9POAL</name>